<evidence type="ECO:0000313" key="2">
    <source>
        <dbReference type="Proteomes" id="UP001163223"/>
    </source>
</evidence>
<proteinExistence type="predicted"/>
<organism evidence="1 2">
    <name type="scientific">Antarcticirhabdus aurantiaca</name>
    <dbReference type="NCBI Taxonomy" id="2606717"/>
    <lineage>
        <taxon>Bacteria</taxon>
        <taxon>Pseudomonadati</taxon>
        <taxon>Pseudomonadota</taxon>
        <taxon>Alphaproteobacteria</taxon>
        <taxon>Hyphomicrobiales</taxon>
        <taxon>Aurantimonadaceae</taxon>
        <taxon>Antarcticirhabdus</taxon>
    </lineage>
</organism>
<dbReference type="Proteomes" id="UP001163223">
    <property type="component" value="Chromosome"/>
</dbReference>
<gene>
    <name evidence="1" type="ORF">OXU80_03580</name>
</gene>
<protein>
    <submittedName>
        <fullName evidence="1">Uncharacterized protein</fullName>
    </submittedName>
</protein>
<accession>A0ACD4NRJ4</accession>
<sequence>MAVAPKRILKVGKSRISIGAMTTDVALAGMKADTTYVPIGGIRNIGNSGMSYQAINVEEIDDGIVRKGKGVGNPGSLPLTMSRRPTDAGQLKLIEASRSDDAFNIRIEEPAGGGKWQVTYATALVMGRENGRGGPNDTRTLISTLEFTEEAIEDPTLADTLAA</sequence>
<dbReference type="EMBL" id="CP113520">
    <property type="protein sequence ID" value="WAJ29328.1"/>
    <property type="molecule type" value="Genomic_DNA"/>
</dbReference>
<keyword evidence="2" id="KW-1185">Reference proteome</keyword>
<name>A0ACD4NRJ4_9HYPH</name>
<reference evidence="1" key="1">
    <citation type="submission" date="2022-11" db="EMBL/GenBank/DDBJ databases">
        <title>beta-Carotene-producing bacterium, Jeongeuplla avenae sp. nov., alleviates the salt stress of Arabidopsis seedlings.</title>
        <authorList>
            <person name="Jiang L."/>
            <person name="Lee J."/>
        </authorList>
    </citation>
    <scope>NUCLEOTIDE SEQUENCE</scope>
    <source>
        <strain evidence="1">DY_R2A_6</strain>
    </source>
</reference>
<evidence type="ECO:0000313" key="1">
    <source>
        <dbReference type="EMBL" id="WAJ29328.1"/>
    </source>
</evidence>